<dbReference type="GO" id="GO:0016740">
    <property type="term" value="F:transferase activity"/>
    <property type="evidence" value="ECO:0007669"/>
    <property type="project" value="InterPro"/>
</dbReference>
<proteinExistence type="inferred from homology"/>
<dbReference type="AlphaFoldDB" id="A0A6A6N389"/>
<reference evidence="3 4" key="1">
    <citation type="journal article" date="2020" name="Mol. Plant">
        <title>The Chromosome-Based Rubber Tree Genome Provides New Insights into Spurge Genome Evolution and Rubber Biosynthesis.</title>
        <authorList>
            <person name="Liu J."/>
            <person name="Shi C."/>
            <person name="Shi C.C."/>
            <person name="Li W."/>
            <person name="Zhang Q.J."/>
            <person name="Zhang Y."/>
            <person name="Li K."/>
            <person name="Lu H.F."/>
            <person name="Shi C."/>
            <person name="Zhu S.T."/>
            <person name="Xiao Z.Y."/>
            <person name="Nan H."/>
            <person name="Yue Y."/>
            <person name="Zhu X.G."/>
            <person name="Wu Y."/>
            <person name="Hong X.N."/>
            <person name="Fan G.Y."/>
            <person name="Tong Y."/>
            <person name="Zhang D."/>
            <person name="Mao C.L."/>
            <person name="Liu Y.L."/>
            <person name="Hao S.J."/>
            <person name="Liu W.Q."/>
            <person name="Lv M.Q."/>
            <person name="Zhang H.B."/>
            <person name="Liu Y."/>
            <person name="Hu-Tang G.R."/>
            <person name="Wang J.P."/>
            <person name="Wang J.H."/>
            <person name="Sun Y.H."/>
            <person name="Ni S.B."/>
            <person name="Chen W.B."/>
            <person name="Zhang X.C."/>
            <person name="Jiao Y.N."/>
            <person name="Eichler E.E."/>
            <person name="Li G.H."/>
            <person name="Liu X."/>
            <person name="Gao L.Z."/>
        </authorList>
    </citation>
    <scope>NUCLEOTIDE SEQUENCE [LARGE SCALE GENOMIC DNA]</scope>
    <source>
        <strain evidence="4">cv. GT1</strain>
        <tissue evidence="3">Leaf</tissue>
    </source>
</reference>
<name>A0A6A6N389_HEVBR</name>
<evidence type="ECO:0000259" key="2">
    <source>
        <dbReference type="Pfam" id="PF13839"/>
    </source>
</evidence>
<evidence type="ECO:0000313" key="3">
    <source>
        <dbReference type="EMBL" id="KAF2320652.1"/>
    </source>
</evidence>
<dbReference type="Pfam" id="PF13839">
    <property type="entry name" value="PC-Esterase"/>
    <property type="match status" value="1"/>
</dbReference>
<gene>
    <name evidence="3" type="ORF">GH714_029819</name>
</gene>
<protein>
    <recommendedName>
        <fullName evidence="2">Trichome birefringence-like C-terminal domain-containing protein</fullName>
    </recommendedName>
</protein>
<dbReference type="PANTHER" id="PTHR48057">
    <property type="entry name" value="LEUCINE-RICH REPEAT SERINE/THREONINE-PROTEIN KINASE 1"/>
    <property type="match status" value="1"/>
</dbReference>
<sequence length="425" mass="47382">MTSKMALKILGIGFHRGKEANVVSGRLSALTIELLLSFPLISMTHILILAKLAISESIKAGFSGEVPPSLGNLSSLQFLDVSSEYSLMASSLDWVTGLVSLKHVVMDGVDLSVIGSNWVRVFNYLSLGSNNLSASCSQLFRGSWKKIEVLDFSFNNIHGKLPASIGNMSSLINFNLFDNTVDGGIPSSIGKLCYLENFDLSINKLTGSLPEVLEETHWGLNNPLPSLIVADAGARRWKKKGAWRGAYFPKFNVTVAYHRAALLAKYQWGHDKFPNDTPFVFYHAGQQILPPLGLFDGFKVVLENMVSYIQKEVPGMTFKFWRLQSQRHFYGSEWNQNGSCLFSEALNENELDLWFDPRQNGVNKEARQIDHAIELTLQCTDIHSLDLTHLSDYRAHAHPSIWFGKKDANGNLGSELHALVPTWYS</sequence>
<dbReference type="InterPro" id="IPR001611">
    <property type="entry name" value="Leu-rich_rpt"/>
</dbReference>
<dbReference type="Gene3D" id="3.80.10.10">
    <property type="entry name" value="Ribonuclease Inhibitor"/>
    <property type="match status" value="1"/>
</dbReference>
<evidence type="ECO:0000256" key="1">
    <source>
        <dbReference type="ARBA" id="ARBA00007727"/>
    </source>
</evidence>
<dbReference type="EMBL" id="JAAGAX010000003">
    <property type="protein sequence ID" value="KAF2320652.1"/>
    <property type="molecule type" value="Genomic_DNA"/>
</dbReference>
<feature type="domain" description="Trichome birefringence-like C-terminal" evidence="2">
    <location>
        <begin position="268"/>
        <end position="409"/>
    </location>
</feature>
<accession>A0A6A6N389</accession>
<dbReference type="SUPFAM" id="SSF52058">
    <property type="entry name" value="L domain-like"/>
    <property type="match status" value="1"/>
</dbReference>
<dbReference type="Pfam" id="PF00560">
    <property type="entry name" value="LRR_1"/>
    <property type="match status" value="1"/>
</dbReference>
<dbReference type="InterPro" id="IPR026057">
    <property type="entry name" value="TBL_C"/>
</dbReference>
<dbReference type="Proteomes" id="UP000467840">
    <property type="component" value="Chromosome 10"/>
</dbReference>
<keyword evidence="4" id="KW-1185">Reference proteome</keyword>
<dbReference type="InterPro" id="IPR052595">
    <property type="entry name" value="LRRC69/RLP"/>
</dbReference>
<dbReference type="InterPro" id="IPR032675">
    <property type="entry name" value="LRR_dom_sf"/>
</dbReference>
<comment type="similarity">
    <text evidence="1">Belongs to the PC-esterase family. TBL subfamily.</text>
</comment>
<evidence type="ECO:0000313" key="4">
    <source>
        <dbReference type="Proteomes" id="UP000467840"/>
    </source>
</evidence>
<organism evidence="3 4">
    <name type="scientific">Hevea brasiliensis</name>
    <name type="common">Para rubber tree</name>
    <name type="synonym">Siphonia brasiliensis</name>
    <dbReference type="NCBI Taxonomy" id="3981"/>
    <lineage>
        <taxon>Eukaryota</taxon>
        <taxon>Viridiplantae</taxon>
        <taxon>Streptophyta</taxon>
        <taxon>Embryophyta</taxon>
        <taxon>Tracheophyta</taxon>
        <taxon>Spermatophyta</taxon>
        <taxon>Magnoliopsida</taxon>
        <taxon>eudicotyledons</taxon>
        <taxon>Gunneridae</taxon>
        <taxon>Pentapetalae</taxon>
        <taxon>rosids</taxon>
        <taxon>fabids</taxon>
        <taxon>Malpighiales</taxon>
        <taxon>Euphorbiaceae</taxon>
        <taxon>Crotonoideae</taxon>
        <taxon>Micrandreae</taxon>
        <taxon>Hevea</taxon>
    </lineage>
</organism>
<dbReference type="PANTHER" id="PTHR48057:SF17">
    <property type="entry name" value="LRR RECEPTOR-LIKE SERINE_THREONINE-PROTEIN KINASE FLS2"/>
    <property type="match status" value="1"/>
</dbReference>
<comment type="caution">
    <text evidence="3">The sequence shown here is derived from an EMBL/GenBank/DDBJ whole genome shotgun (WGS) entry which is preliminary data.</text>
</comment>